<protein>
    <submittedName>
        <fullName evidence="1">Uncharacterized protein</fullName>
    </submittedName>
</protein>
<comment type="caution">
    <text evidence="1">The sequence shown here is derived from an EMBL/GenBank/DDBJ whole genome shotgun (WGS) entry which is preliminary data.</text>
</comment>
<gene>
    <name evidence="1" type="ORF">BCF44_104481</name>
</gene>
<reference evidence="1 2" key="1">
    <citation type="submission" date="2018-08" db="EMBL/GenBank/DDBJ databases">
        <title>Genomic Encyclopedia of Archaeal and Bacterial Type Strains, Phase II (KMG-II): from individual species to whole genera.</title>
        <authorList>
            <person name="Goeker M."/>
        </authorList>
    </citation>
    <scope>NUCLEOTIDE SEQUENCE [LARGE SCALE GENOMIC DNA]</scope>
    <source>
        <strain evidence="1 2">DSM 45791</strain>
    </source>
</reference>
<evidence type="ECO:0000313" key="1">
    <source>
        <dbReference type="EMBL" id="REH50205.1"/>
    </source>
</evidence>
<sequence length="121" mass="12940">MLTSGGDLSGLSIHLVPPKYSELEGNISVGLMDDEQQVDRLSLANGTLAARLDTPAAGAGFDDCRQLLLHNISGSFLNVHVGDRVCFQNKDGDIGLMTVKGRHPEGQFALATDLVVWQHPS</sequence>
<organism evidence="1 2">
    <name type="scientific">Kutzneria buriramensis</name>
    <dbReference type="NCBI Taxonomy" id="1045776"/>
    <lineage>
        <taxon>Bacteria</taxon>
        <taxon>Bacillati</taxon>
        <taxon>Actinomycetota</taxon>
        <taxon>Actinomycetes</taxon>
        <taxon>Pseudonocardiales</taxon>
        <taxon>Pseudonocardiaceae</taxon>
        <taxon>Kutzneria</taxon>
    </lineage>
</organism>
<dbReference type="Proteomes" id="UP000256269">
    <property type="component" value="Unassembled WGS sequence"/>
</dbReference>
<name>A0A3E0HW80_9PSEU</name>
<accession>A0A3E0HW80</accession>
<proteinExistence type="predicted"/>
<dbReference type="AlphaFoldDB" id="A0A3E0HW80"/>
<evidence type="ECO:0000313" key="2">
    <source>
        <dbReference type="Proteomes" id="UP000256269"/>
    </source>
</evidence>
<keyword evidence="2" id="KW-1185">Reference proteome</keyword>
<dbReference type="EMBL" id="QUNO01000004">
    <property type="protein sequence ID" value="REH50205.1"/>
    <property type="molecule type" value="Genomic_DNA"/>
</dbReference>